<organism evidence="1 2">
    <name type="scientific">Clostridium subterminale</name>
    <dbReference type="NCBI Taxonomy" id="1550"/>
    <lineage>
        <taxon>Bacteria</taxon>
        <taxon>Bacillati</taxon>
        <taxon>Bacillota</taxon>
        <taxon>Clostridia</taxon>
        <taxon>Eubacteriales</taxon>
        <taxon>Clostridiaceae</taxon>
        <taxon>Clostridium</taxon>
    </lineage>
</organism>
<protein>
    <submittedName>
        <fullName evidence="1">Uncharacterized protein</fullName>
    </submittedName>
</protein>
<dbReference type="EMBL" id="BAAACI010000008">
    <property type="protein sequence ID" value="GAA0778190.1"/>
    <property type="molecule type" value="Genomic_DNA"/>
</dbReference>
<reference evidence="1 2" key="1">
    <citation type="journal article" date="2019" name="Int. J. Syst. Evol. Microbiol.">
        <title>The Global Catalogue of Microorganisms (GCM) 10K type strain sequencing project: providing services to taxonomists for standard genome sequencing and annotation.</title>
        <authorList>
            <consortium name="The Broad Institute Genomics Platform"/>
            <consortium name="The Broad Institute Genome Sequencing Center for Infectious Disease"/>
            <person name="Wu L."/>
            <person name="Ma J."/>
        </authorList>
    </citation>
    <scope>NUCLEOTIDE SEQUENCE [LARGE SCALE GENOMIC DNA]</scope>
    <source>
        <strain evidence="1 2">JCM 1417</strain>
    </source>
</reference>
<dbReference type="RefSeq" id="WP_343827798.1">
    <property type="nucleotide sequence ID" value="NZ_BAAACI010000008.1"/>
</dbReference>
<accession>A0ABN1KX72</accession>
<proteinExistence type="predicted"/>
<evidence type="ECO:0000313" key="2">
    <source>
        <dbReference type="Proteomes" id="UP001501047"/>
    </source>
</evidence>
<name>A0ABN1KX72_CLOSU</name>
<gene>
    <name evidence="1" type="ORF">GCM10008908_34650</name>
</gene>
<comment type="caution">
    <text evidence="1">The sequence shown here is derived from an EMBL/GenBank/DDBJ whole genome shotgun (WGS) entry which is preliminary data.</text>
</comment>
<keyword evidence="2" id="KW-1185">Reference proteome</keyword>
<evidence type="ECO:0000313" key="1">
    <source>
        <dbReference type="EMBL" id="GAA0778190.1"/>
    </source>
</evidence>
<sequence>MINSFFNSALETISREEHELNELFKLNENYYKKNHHGVCNLYETTFVYLIFKELLRNEYPFTVYWEYPYPSNAKNHCDLALLKEDGTLDSLIEFKIWIKDDDKGIKNDVLKLQKEQGCKKYVFIIGYGGENEENHRYLIRDNAPLKLVNKRSIKTKFFKTDLNVVTDNELNLFMYEVI</sequence>
<dbReference type="Proteomes" id="UP001501047">
    <property type="component" value="Unassembled WGS sequence"/>
</dbReference>